<dbReference type="Proteomes" id="UP000237000">
    <property type="component" value="Unassembled WGS sequence"/>
</dbReference>
<keyword evidence="10" id="KW-1185">Reference proteome</keyword>
<protein>
    <recommendedName>
        <fullName evidence="6">Non-specific lipid-transfer protein</fullName>
    </recommendedName>
</protein>
<dbReference type="InParanoid" id="A0A2P5F4M7"/>
<evidence type="ECO:0000256" key="6">
    <source>
        <dbReference type="RuleBase" id="RU000628"/>
    </source>
</evidence>
<evidence type="ECO:0000313" key="9">
    <source>
        <dbReference type="EMBL" id="PON92737.1"/>
    </source>
</evidence>
<dbReference type="SUPFAM" id="SSF47699">
    <property type="entry name" value="Bifunctional inhibitor/lipid-transfer protein/seed storage 2S albumin"/>
    <property type="match status" value="1"/>
</dbReference>
<evidence type="ECO:0000256" key="3">
    <source>
        <dbReference type="ARBA" id="ARBA00022448"/>
    </source>
</evidence>
<dbReference type="InterPro" id="IPR036312">
    <property type="entry name" value="Bifun_inhib/LTP/seed_sf"/>
</dbReference>
<keyword evidence="3 6" id="KW-0813">Transport</keyword>
<dbReference type="InterPro" id="IPR016140">
    <property type="entry name" value="Bifunc_inhib/LTP/seed_store"/>
</dbReference>
<dbReference type="Pfam" id="PF00234">
    <property type="entry name" value="Tryp_alpha_amyl"/>
    <property type="match status" value="1"/>
</dbReference>
<evidence type="ECO:0000256" key="4">
    <source>
        <dbReference type="ARBA" id="ARBA00023121"/>
    </source>
</evidence>
<keyword evidence="4 6" id="KW-0446">Lipid-binding</keyword>
<dbReference type="GO" id="GO:0008289">
    <property type="term" value="F:lipid binding"/>
    <property type="evidence" value="ECO:0007669"/>
    <property type="project" value="UniProtKB-KW"/>
</dbReference>
<dbReference type="InterPro" id="IPR000528">
    <property type="entry name" value="Plant_nsLTP"/>
</dbReference>
<reference evidence="10" key="1">
    <citation type="submission" date="2016-06" db="EMBL/GenBank/DDBJ databases">
        <title>Parallel loss of symbiosis genes in relatives of nitrogen-fixing non-legume Parasponia.</title>
        <authorList>
            <person name="Van Velzen R."/>
            <person name="Holmer R."/>
            <person name="Bu F."/>
            <person name="Rutten L."/>
            <person name="Van Zeijl A."/>
            <person name="Liu W."/>
            <person name="Santuari L."/>
            <person name="Cao Q."/>
            <person name="Sharma T."/>
            <person name="Shen D."/>
            <person name="Roswanjaya Y."/>
            <person name="Wardhani T."/>
            <person name="Kalhor M.S."/>
            <person name="Jansen J."/>
            <person name="Van den Hoogen J."/>
            <person name="Gungor B."/>
            <person name="Hartog M."/>
            <person name="Hontelez J."/>
            <person name="Verver J."/>
            <person name="Yang W.-C."/>
            <person name="Schijlen E."/>
            <person name="Repin R."/>
            <person name="Schilthuizen M."/>
            <person name="Schranz E."/>
            <person name="Heidstra R."/>
            <person name="Miyata K."/>
            <person name="Fedorova E."/>
            <person name="Kohlen W."/>
            <person name="Bisseling T."/>
            <person name="Smit S."/>
            <person name="Geurts R."/>
        </authorList>
    </citation>
    <scope>NUCLEOTIDE SEQUENCE [LARGE SCALE GENOMIC DNA]</scope>
    <source>
        <strain evidence="10">cv. RG33-2</strain>
    </source>
</reference>
<dbReference type="PRINTS" id="PR00382">
    <property type="entry name" value="LIPIDTRNSFER"/>
</dbReference>
<dbReference type="CDD" id="cd01960">
    <property type="entry name" value="nsLTP1"/>
    <property type="match status" value="1"/>
</dbReference>
<dbReference type="EMBL" id="JXTC01000062">
    <property type="protein sequence ID" value="PON92737.1"/>
    <property type="molecule type" value="Genomic_DNA"/>
</dbReference>
<feature type="domain" description="Bifunctional inhibitor/plant lipid transfer protein/seed storage helical" evidence="8">
    <location>
        <begin position="28"/>
        <end position="112"/>
    </location>
</feature>
<accession>A0A2P5F4M7</accession>
<keyword evidence="7" id="KW-0732">Signal</keyword>
<dbReference type="AlphaFoldDB" id="A0A2P5F4M7"/>
<comment type="function">
    <text evidence="1 6">Plant non-specific lipid-transfer proteins transfer phospholipids as well as galactolipids across membranes. May play a role in wax or cutin deposition in the cell walls of expanding epidermal cells and certain secretory tissues.</text>
</comment>
<proteinExistence type="inferred from homology"/>
<dbReference type="STRING" id="63057.A0A2P5F4M7"/>
<comment type="similarity">
    <text evidence="2 6">Belongs to the plant LTP family.</text>
</comment>
<feature type="signal peptide" evidence="7">
    <location>
        <begin position="1"/>
        <end position="25"/>
    </location>
</feature>
<dbReference type="Gene3D" id="1.10.110.10">
    <property type="entry name" value="Plant lipid-transfer and hydrophobic proteins"/>
    <property type="match status" value="1"/>
</dbReference>
<organism evidence="9 10">
    <name type="scientific">Trema orientale</name>
    <name type="common">Charcoal tree</name>
    <name type="synonym">Celtis orientalis</name>
    <dbReference type="NCBI Taxonomy" id="63057"/>
    <lineage>
        <taxon>Eukaryota</taxon>
        <taxon>Viridiplantae</taxon>
        <taxon>Streptophyta</taxon>
        <taxon>Embryophyta</taxon>
        <taxon>Tracheophyta</taxon>
        <taxon>Spermatophyta</taxon>
        <taxon>Magnoliopsida</taxon>
        <taxon>eudicotyledons</taxon>
        <taxon>Gunneridae</taxon>
        <taxon>Pentapetalae</taxon>
        <taxon>rosids</taxon>
        <taxon>fabids</taxon>
        <taxon>Rosales</taxon>
        <taxon>Cannabaceae</taxon>
        <taxon>Trema</taxon>
    </lineage>
</organism>
<dbReference type="SMART" id="SM00499">
    <property type="entry name" value="AAI"/>
    <property type="match status" value="1"/>
</dbReference>
<evidence type="ECO:0000256" key="5">
    <source>
        <dbReference type="ARBA" id="ARBA00023157"/>
    </source>
</evidence>
<evidence type="ECO:0000256" key="1">
    <source>
        <dbReference type="ARBA" id="ARBA00003211"/>
    </source>
</evidence>
<evidence type="ECO:0000313" key="10">
    <source>
        <dbReference type="Proteomes" id="UP000237000"/>
    </source>
</evidence>
<dbReference type="FunCoup" id="A0A2P5F4M7">
    <property type="interactions" value="57"/>
</dbReference>
<evidence type="ECO:0000256" key="2">
    <source>
        <dbReference type="ARBA" id="ARBA00009748"/>
    </source>
</evidence>
<evidence type="ECO:0000256" key="7">
    <source>
        <dbReference type="SAM" id="SignalP"/>
    </source>
</evidence>
<name>A0A2P5F4M7_TREOI</name>
<comment type="caution">
    <text evidence="9">The sequence shown here is derived from an EMBL/GenBank/DDBJ whole genome shotgun (WGS) entry which is preliminary data.</text>
</comment>
<gene>
    <name evidence="9" type="ORF">TorRG33x02_113350</name>
</gene>
<dbReference type="OrthoDB" id="1890443at2759"/>
<dbReference type="FunFam" id="1.10.110.10:FF:000002">
    <property type="entry name" value="Non-specific lipid-transfer protein"/>
    <property type="match status" value="1"/>
</dbReference>
<dbReference type="PANTHER" id="PTHR33076">
    <property type="entry name" value="NON-SPECIFIC LIPID-TRANSFER PROTEIN 2-RELATED"/>
    <property type="match status" value="1"/>
</dbReference>
<sequence length="116" mass="11699">MASAKLLSVLVIVSVVAAVVPMTEALTCGQIQGSLAPCLGYLKTGGAPTTPCCNGIKSLVSLAKTTVDRQNACKCLKDAAGKVPGINPTFAASLPSKCGANIPYKISTSTNCASVR</sequence>
<dbReference type="GO" id="GO:0006869">
    <property type="term" value="P:lipid transport"/>
    <property type="evidence" value="ECO:0007669"/>
    <property type="project" value="InterPro"/>
</dbReference>
<feature type="chain" id="PRO_5015201618" description="Non-specific lipid-transfer protein" evidence="7">
    <location>
        <begin position="26"/>
        <end position="116"/>
    </location>
</feature>
<keyword evidence="5" id="KW-1015">Disulfide bond</keyword>
<evidence type="ECO:0000259" key="8">
    <source>
        <dbReference type="SMART" id="SM00499"/>
    </source>
</evidence>